<keyword evidence="6" id="KW-1185">Reference proteome</keyword>
<evidence type="ECO:0000256" key="3">
    <source>
        <dbReference type="SAM" id="Coils"/>
    </source>
</evidence>
<dbReference type="Pfam" id="PF01399">
    <property type="entry name" value="PCI"/>
    <property type="match status" value="1"/>
</dbReference>
<feature type="domain" description="PCI" evidence="4">
    <location>
        <begin position="1"/>
        <end position="172"/>
    </location>
</feature>
<dbReference type="PANTHER" id="PTHR15350">
    <property type="entry name" value="COP9 SIGNALOSOME COMPLEX SUBUNIT 7/DENDRITIC CELL PROTEIN GA17"/>
    <property type="match status" value="1"/>
</dbReference>
<keyword evidence="2" id="KW-0736">Signalosome</keyword>
<evidence type="ECO:0000256" key="1">
    <source>
        <dbReference type="ARBA" id="ARBA00008482"/>
    </source>
</evidence>
<dbReference type="PANTHER" id="PTHR15350:SF5">
    <property type="entry name" value="COP9 SIGNALOSOME COMPLEX SUBUNIT 7"/>
    <property type="match status" value="1"/>
</dbReference>
<accession>A0A9P6QD45</accession>
<comment type="caution">
    <text evidence="5">The sequence shown here is derived from an EMBL/GenBank/DDBJ whole genome shotgun (WGS) entry which is preliminary data.</text>
</comment>
<dbReference type="PROSITE" id="PS50250">
    <property type="entry name" value="PCI"/>
    <property type="match status" value="1"/>
</dbReference>
<evidence type="ECO:0000313" key="6">
    <source>
        <dbReference type="Proteomes" id="UP000726737"/>
    </source>
</evidence>
<comment type="similarity">
    <text evidence="1">Belongs to the CSN7/EIF3M family. CSN7 subfamily.</text>
</comment>
<dbReference type="EMBL" id="JAAAJA010000024">
    <property type="protein sequence ID" value="KAG0266006.1"/>
    <property type="molecule type" value="Genomic_DNA"/>
</dbReference>
<dbReference type="GO" id="GO:0008180">
    <property type="term" value="C:COP9 signalosome"/>
    <property type="evidence" value="ECO:0007669"/>
    <property type="project" value="UniProtKB-KW"/>
</dbReference>
<keyword evidence="3" id="KW-0175">Coiled coil</keyword>
<reference evidence="5" key="1">
    <citation type="journal article" date="2020" name="Fungal Divers.">
        <title>Resolving the Mortierellaceae phylogeny through synthesis of multi-gene phylogenetics and phylogenomics.</title>
        <authorList>
            <person name="Vandepol N."/>
            <person name="Liber J."/>
            <person name="Desiro A."/>
            <person name="Na H."/>
            <person name="Kennedy M."/>
            <person name="Barry K."/>
            <person name="Grigoriev I.V."/>
            <person name="Miller A.N."/>
            <person name="O'Donnell K."/>
            <person name="Stajich J.E."/>
            <person name="Bonito G."/>
        </authorList>
    </citation>
    <scope>NUCLEOTIDE SEQUENCE</scope>
    <source>
        <strain evidence="5">KOD948</strain>
    </source>
</reference>
<organism evidence="5 6">
    <name type="scientific">Mortierella polycephala</name>
    <dbReference type="NCBI Taxonomy" id="41804"/>
    <lineage>
        <taxon>Eukaryota</taxon>
        <taxon>Fungi</taxon>
        <taxon>Fungi incertae sedis</taxon>
        <taxon>Mucoromycota</taxon>
        <taxon>Mortierellomycotina</taxon>
        <taxon>Mortierellomycetes</taxon>
        <taxon>Mortierellales</taxon>
        <taxon>Mortierellaceae</taxon>
        <taxon>Mortierella</taxon>
    </lineage>
</organism>
<evidence type="ECO:0000259" key="4">
    <source>
        <dbReference type="PROSITE" id="PS50250"/>
    </source>
</evidence>
<name>A0A9P6QD45_9FUNG</name>
<gene>
    <name evidence="5" type="primary">COPS7A</name>
    <name evidence="5" type="ORF">BG011_003656</name>
</gene>
<dbReference type="InterPro" id="IPR045237">
    <property type="entry name" value="COPS7/eIF3m"/>
</dbReference>
<dbReference type="AlphaFoldDB" id="A0A9P6QD45"/>
<evidence type="ECO:0000313" key="5">
    <source>
        <dbReference type="EMBL" id="KAG0266006.1"/>
    </source>
</evidence>
<protein>
    <submittedName>
        <fullName evidence="5">COP9 signalosome complex subunit 7a</fullName>
    </submittedName>
</protein>
<dbReference type="Pfam" id="PF22061">
    <property type="entry name" value="CSN7_HB_subdom"/>
    <property type="match status" value="1"/>
</dbReference>
<dbReference type="InterPro" id="IPR000717">
    <property type="entry name" value="PCI_dom"/>
</dbReference>
<dbReference type="SMART" id="SM00088">
    <property type="entry name" value="PINT"/>
    <property type="match status" value="1"/>
</dbReference>
<sequence>MEETSTAAAPASGESFKSLFGRRLEPYLALSKSAKGAGCVQLIKDVLTAPGVMVFGELLDMPNVAELKTHPDHARYHKLLEIFSFGTYYDYQQNRDSLPEITEVQRTKLQQLSIVTLSEQKRAIPYKDLLEYLDIANVRQLEDLIMDAIYQNVINANLDQRLKLVEVHSAMGRDLRPGQAQVMLKVLEDWTKTSEALLQALNAKMTQVQENYEKEKLAKEAFEKELEKMKKDNTTTGSGKHRKLGGGGPHMMDYEMGDQHIFQSPEFMGEYERVSYNLGGVVNVLAIAVEICRGKHAEWGSWKYSTATSTSIEWTLEEEDPAE</sequence>
<proteinExistence type="inferred from homology"/>
<feature type="coiled-coil region" evidence="3">
    <location>
        <begin position="198"/>
        <end position="232"/>
    </location>
</feature>
<evidence type="ECO:0000256" key="2">
    <source>
        <dbReference type="ARBA" id="ARBA00022790"/>
    </source>
</evidence>
<dbReference type="OrthoDB" id="10265275at2759"/>
<dbReference type="Proteomes" id="UP000726737">
    <property type="component" value="Unassembled WGS sequence"/>
</dbReference>